<name>R7WB89_AEGTA</name>
<keyword evidence="6" id="KW-0472">Membrane</keyword>
<dbReference type="SUPFAM" id="SSF81338">
    <property type="entry name" value="Aquaporin-like"/>
    <property type="match status" value="1"/>
</dbReference>
<dbReference type="GO" id="GO:0015267">
    <property type="term" value="F:channel activity"/>
    <property type="evidence" value="ECO:0007669"/>
    <property type="project" value="InterPro"/>
</dbReference>
<dbReference type="InterPro" id="IPR023271">
    <property type="entry name" value="Aquaporin-like"/>
</dbReference>
<evidence type="ECO:0000256" key="4">
    <source>
        <dbReference type="ARBA" id="ARBA00022737"/>
    </source>
</evidence>
<reference evidence="8" key="1">
    <citation type="submission" date="2015-06" db="UniProtKB">
        <authorList>
            <consortium name="EnsemblPlants"/>
        </authorList>
    </citation>
    <scope>IDENTIFICATION</scope>
</reference>
<keyword evidence="5" id="KW-1133">Transmembrane helix</keyword>
<evidence type="ECO:0000256" key="1">
    <source>
        <dbReference type="ARBA" id="ARBA00004141"/>
    </source>
</evidence>
<evidence type="ECO:0000313" key="8">
    <source>
        <dbReference type="EnsemblPlants" id="EMT19616"/>
    </source>
</evidence>
<evidence type="ECO:0000256" key="5">
    <source>
        <dbReference type="ARBA" id="ARBA00022989"/>
    </source>
</evidence>
<comment type="similarity">
    <text evidence="7">Belongs to the MIP/aquaporin (TC 1.A.8) family.</text>
</comment>
<dbReference type="GO" id="GO:0016020">
    <property type="term" value="C:membrane"/>
    <property type="evidence" value="ECO:0007669"/>
    <property type="project" value="UniProtKB-SubCell"/>
</dbReference>
<dbReference type="InterPro" id="IPR000425">
    <property type="entry name" value="MIP"/>
</dbReference>
<dbReference type="Pfam" id="PF00230">
    <property type="entry name" value="MIP"/>
    <property type="match status" value="1"/>
</dbReference>
<evidence type="ECO:0000256" key="6">
    <source>
        <dbReference type="ARBA" id="ARBA00023136"/>
    </source>
</evidence>
<dbReference type="EnsemblPlants" id="EMT19616">
    <property type="protein sequence ID" value="EMT19616"/>
    <property type="gene ID" value="F775_18676"/>
</dbReference>
<dbReference type="ExpressionAtlas" id="R7WB89">
    <property type="expression patterns" value="baseline"/>
</dbReference>
<evidence type="ECO:0000256" key="7">
    <source>
        <dbReference type="RuleBase" id="RU000477"/>
    </source>
</evidence>
<dbReference type="PRINTS" id="PR00783">
    <property type="entry name" value="MINTRINSICP"/>
</dbReference>
<comment type="subcellular location">
    <subcellularLocation>
        <location evidence="1">Membrane</location>
        <topology evidence="1">Multi-pass membrane protein</topology>
    </subcellularLocation>
</comment>
<dbReference type="Gene3D" id="1.20.1080.10">
    <property type="entry name" value="Glycerol uptake facilitator protein"/>
    <property type="match status" value="1"/>
</dbReference>
<sequence>MGSMIVPMEPIHHVDGNGDPPPPSSEPDSTRPRRRRPKFPNMAAVPLVKKVPNSTFNSSAQQHQFHAWIGQASINHIGCFHQVTAEFLGTFILMFIQVSSIIMDEQHHGVVGLMGIAVSVGLAVMVLVFSIIHISGCHLNPAVSIAMGVFGHLPPAHLVPYIVAQVLGSTAASFAGKAIYHPVNPGITTIPSVGTVEAFAVEFIITFILLFVIIAVATDPHAVIHSILIVLTFYIFFPLQVIPVLLYRPSTGASMNPARTIGPAIATGRYTKIWVYLVAEPLGAIAGVGSYMAIKL</sequence>
<dbReference type="PANTHER" id="PTHR45724">
    <property type="entry name" value="AQUAPORIN NIP2-1"/>
    <property type="match status" value="1"/>
</dbReference>
<dbReference type="AlphaFoldDB" id="R7WB89"/>
<dbReference type="PANTHER" id="PTHR45724:SF55">
    <property type="entry name" value="AQUAPORIN NIP3-2"/>
    <property type="match status" value="1"/>
</dbReference>
<proteinExistence type="inferred from homology"/>
<dbReference type="PROSITE" id="PS00221">
    <property type="entry name" value="MIP"/>
    <property type="match status" value="1"/>
</dbReference>
<evidence type="ECO:0000256" key="2">
    <source>
        <dbReference type="ARBA" id="ARBA00022448"/>
    </source>
</evidence>
<dbReference type="InterPro" id="IPR022357">
    <property type="entry name" value="MIP_CS"/>
</dbReference>
<organism evidence="8">
    <name type="scientific">Aegilops tauschii</name>
    <name type="common">Tausch's goatgrass</name>
    <name type="synonym">Aegilops squarrosa</name>
    <dbReference type="NCBI Taxonomy" id="37682"/>
    <lineage>
        <taxon>Eukaryota</taxon>
        <taxon>Viridiplantae</taxon>
        <taxon>Streptophyta</taxon>
        <taxon>Embryophyta</taxon>
        <taxon>Tracheophyta</taxon>
        <taxon>Spermatophyta</taxon>
        <taxon>Magnoliopsida</taxon>
        <taxon>Liliopsida</taxon>
        <taxon>Poales</taxon>
        <taxon>Poaceae</taxon>
        <taxon>BOP clade</taxon>
        <taxon>Pooideae</taxon>
        <taxon>Triticodae</taxon>
        <taxon>Triticeae</taxon>
        <taxon>Triticinae</taxon>
        <taxon>Aegilops</taxon>
    </lineage>
</organism>
<accession>R7WB89</accession>
<protein>
    <submittedName>
        <fullName evidence="8">Aquaporin NIP3-3</fullName>
    </submittedName>
</protein>
<dbReference type="InterPro" id="IPR034294">
    <property type="entry name" value="Aquaporin_transptr"/>
</dbReference>
<keyword evidence="2 7" id="KW-0813">Transport</keyword>
<keyword evidence="4" id="KW-0677">Repeat</keyword>
<evidence type="ECO:0000256" key="3">
    <source>
        <dbReference type="ARBA" id="ARBA00022692"/>
    </source>
</evidence>
<keyword evidence="3 7" id="KW-0812">Transmembrane</keyword>